<evidence type="ECO:0000313" key="5">
    <source>
        <dbReference type="EMBL" id="MFC4625741.1"/>
    </source>
</evidence>
<dbReference type="Gene3D" id="1.10.10.10">
    <property type="entry name" value="Winged helix-like DNA-binding domain superfamily/Winged helix DNA-binding domain"/>
    <property type="match status" value="1"/>
</dbReference>
<dbReference type="PROSITE" id="PS50987">
    <property type="entry name" value="HTH_ARSR_2"/>
    <property type="match status" value="1"/>
</dbReference>
<sequence length="97" mass="10762">MRNQAGNVAVLLKGLAHPTRLLLACTLAQGEYSVSELENMLDIHQPSLSQQLGVLREAGIVATRRDAKQIYYRLTEAKAAQLIVALHTIFCKMDNRT</sequence>
<dbReference type="EMBL" id="JBHSEL010000110">
    <property type="protein sequence ID" value="MFC4625741.1"/>
    <property type="molecule type" value="Genomic_DNA"/>
</dbReference>
<dbReference type="PRINTS" id="PR00778">
    <property type="entry name" value="HTHARSR"/>
</dbReference>
<dbReference type="PANTHER" id="PTHR43132">
    <property type="entry name" value="ARSENICAL RESISTANCE OPERON REPRESSOR ARSR-RELATED"/>
    <property type="match status" value="1"/>
</dbReference>
<dbReference type="NCBIfam" id="NF033788">
    <property type="entry name" value="HTH_metalloreg"/>
    <property type="match status" value="1"/>
</dbReference>
<comment type="caution">
    <text evidence="5">The sequence shown here is derived from an EMBL/GenBank/DDBJ whole genome shotgun (WGS) entry which is preliminary data.</text>
</comment>
<evidence type="ECO:0000256" key="3">
    <source>
        <dbReference type="ARBA" id="ARBA00023163"/>
    </source>
</evidence>
<keyword evidence="3" id="KW-0804">Transcription</keyword>
<evidence type="ECO:0000313" key="6">
    <source>
        <dbReference type="Proteomes" id="UP001596042"/>
    </source>
</evidence>
<dbReference type="NCBIfam" id="NF040642">
    <property type="entry name" value="sulf_sens_BigR"/>
    <property type="match status" value="1"/>
</dbReference>
<keyword evidence="1" id="KW-0805">Transcription regulation</keyword>
<gene>
    <name evidence="5" type="primary">bigR</name>
    <name evidence="5" type="ORF">ACFO1V_11045</name>
</gene>
<dbReference type="RefSeq" id="WP_374833982.1">
    <property type="nucleotide sequence ID" value="NZ_JBHEEZ010000036.1"/>
</dbReference>
<feature type="domain" description="HTH arsR-type" evidence="4">
    <location>
        <begin position="1"/>
        <end position="94"/>
    </location>
</feature>
<dbReference type="InterPro" id="IPR036390">
    <property type="entry name" value="WH_DNA-bd_sf"/>
</dbReference>
<dbReference type="Pfam" id="PF01022">
    <property type="entry name" value="HTH_5"/>
    <property type="match status" value="1"/>
</dbReference>
<keyword evidence="2" id="KW-0238">DNA-binding</keyword>
<dbReference type="InterPro" id="IPR036388">
    <property type="entry name" value="WH-like_DNA-bd_sf"/>
</dbReference>
<dbReference type="SUPFAM" id="SSF46785">
    <property type="entry name" value="Winged helix' DNA-binding domain"/>
    <property type="match status" value="1"/>
</dbReference>
<evidence type="ECO:0000259" key="4">
    <source>
        <dbReference type="PROSITE" id="PS50987"/>
    </source>
</evidence>
<dbReference type="CDD" id="cd00090">
    <property type="entry name" value="HTH_ARSR"/>
    <property type="match status" value="1"/>
</dbReference>
<evidence type="ECO:0000256" key="1">
    <source>
        <dbReference type="ARBA" id="ARBA00023015"/>
    </source>
</evidence>
<dbReference type="InterPro" id="IPR051011">
    <property type="entry name" value="Metal_resp_trans_reg"/>
</dbReference>
<reference evidence="6" key="1">
    <citation type="journal article" date="2019" name="Int. J. Syst. Evol. Microbiol.">
        <title>The Global Catalogue of Microorganisms (GCM) 10K type strain sequencing project: providing services to taxonomists for standard genome sequencing and annotation.</title>
        <authorList>
            <consortium name="The Broad Institute Genomics Platform"/>
            <consortium name="The Broad Institute Genome Sequencing Center for Infectious Disease"/>
            <person name="Wu L."/>
            <person name="Ma J."/>
        </authorList>
    </citation>
    <scope>NUCLEOTIDE SEQUENCE [LARGE SCALE GENOMIC DNA]</scope>
    <source>
        <strain evidence="6">CGMCC 1.15731</strain>
    </source>
</reference>
<accession>A0ABV9H9H2</accession>
<dbReference type="SMART" id="SM00418">
    <property type="entry name" value="HTH_ARSR"/>
    <property type="match status" value="1"/>
</dbReference>
<proteinExistence type="predicted"/>
<dbReference type="InterPro" id="IPR001845">
    <property type="entry name" value="HTH_ArsR_DNA-bd_dom"/>
</dbReference>
<keyword evidence="6" id="KW-1185">Reference proteome</keyword>
<dbReference type="PANTHER" id="PTHR43132:SF2">
    <property type="entry name" value="ARSENICAL RESISTANCE OPERON REPRESSOR ARSR-RELATED"/>
    <property type="match status" value="1"/>
</dbReference>
<protein>
    <submittedName>
        <fullName evidence="5">Sulfite-sensing transcriptional repressor BigR</fullName>
    </submittedName>
</protein>
<dbReference type="InterPro" id="IPR011991">
    <property type="entry name" value="ArsR-like_HTH"/>
</dbReference>
<name>A0ABV9H9H2_9HYPH</name>
<evidence type="ECO:0000256" key="2">
    <source>
        <dbReference type="ARBA" id="ARBA00023125"/>
    </source>
</evidence>
<organism evidence="5 6">
    <name type="scientific">Daeguia caeni</name>
    <dbReference type="NCBI Taxonomy" id="439612"/>
    <lineage>
        <taxon>Bacteria</taxon>
        <taxon>Pseudomonadati</taxon>
        <taxon>Pseudomonadota</taxon>
        <taxon>Alphaproteobacteria</taxon>
        <taxon>Hyphomicrobiales</taxon>
        <taxon>Brucellaceae</taxon>
        <taxon>Daeguia</taxon>
    </lineage>
</organism>
<dbReference type="Proteomes" id="UP001596042">
    <property type="component" value="Unassembled WGS sequence"/>
</dbReference>